<reference evidence="1" key="1">
    <citation type="submission" date="2021-06" db="EMBL/GenBank/DDBJ databases">
        <authorList>
            <person name="Kallberg Y."/>
            <person name="Tangrot J."/>
            <person name="Rosling A."/>
        </authorList>
    </citation>
    <scope>NUCLEOTIDE SEQUENCE</scope>
    <source>
        <strain evidence="1">AU212A</strain>
    </source>
</reference>
<evidence type="ECO:0000313" key="1">
    <source>
        <dbReference type="EMBL" id="CAG8704378.1"/>
    </source>
</evidence>
<comment type="caution">
    <text evidence="1">The sequence shown here is derived from an EMBL/GenBank/DDBJ whole genome shotgun (WGS) entry which is preliminary data.</text>
</comment>
<feature type="non-terminal residue" evidence="1">
    <location>
        <position position="139"/>
    </location>
</feature>
<gene>
    <name evidence="1" type="ORF">SCALOS_LOCUS10613</name>
</gene>
<feature type="non-terminal residue" evidence="1">
    <location>
        <position position="1"/>
    </location>
</feature>
<name>A0ACA9PFV6_9GLOM</name>
<accession>A0ACA9PFV6</accession>
<protein>
    <submittedName>
        <fullName evidence="1">9959_t:CDS:1</fullName>
    </submittedName>
</protein>
<proteinExistence type="predicted"/>
<evidence type="ECO:0000313" key="2">
    <source>
        <dbReference type="Proteomes" id="UP000789860"/>
    </source>
</evidence>
<sequence>TCERMFSSLGWIYGNHRTRLDIDRLEGLAKVYRFNLSNTIEQLHYTQTEITSEMMTTIAETVFKEFEEEILIEEEEAELLNPTENLYSDEPDLNLNISTFIDLNSSVFTLSENHYESEEFIEGESDDNIIENEYDVDEI</sequence>
<organism evidence="1 2">
    <name type="scientific">Scutellospora calospora</name>
    <dbReference type="NCBI Taxonomy" id="85575"/>
    <lineage>
        <taxon>Eukaryota</taxon>
        <taxon>Fungi</taxon>
        <taxon>Fungi incertae sedis</taxon>
        <taxon>Mucoromycota</taxon>
        <taxon>Glomeromycotina</taxon>
        <taxon>Glomeromycetes</taxon>
        <taxon>Diversisporales</taxon>
        <taxon>Gigasporaceae</taxon>
        <taxon>Scutellospora</taxon>
    </lineage>
</organism>
<dbReference type="EMBL" id="CAJVPM010040820">
    <property type="protein sequence ID" value="CAG8704378.1"/>
    <property type="molecule type" value="Genomic_DNA"/>
</dbReference>
<dbReference type="Proteomes" id="UP000789860">
    <property type="component" value="Unassembled WGS sequence"/>
</dbReference>
<keyword evidence="2" id="KW-1185">Reference proteome</keyword>